<name>A0A564ZHZ0_9BACT</name>
<dbReference type="Proteomes" id="UP000334340">
    <property type="component" value="Unassembled WGS sequence"/>
</dbReference>
<accession>A0A564ZHZ0</accession>
<feature type="region of interest" description="Disordered" evidence="1">
    <location>
        <begin position="24"/>
        <end position="92"/>
    </location>
</feature>
<feature type="compositionally biased region" description="Basic and acidic residues" evidence="1">
    <location>
        <begin position="30"/>
        <end position="39"/>
    </location>
</feature>
<feature type="signal peptide" evidence="2">
    <location>
        <begin position="1"/>
        <end position="23"/>
    </location>
</feature>
<keyword evidence="2" id="KW-0732">Signal</keyword>
<reference evidence="3 4" key="1">
    <citation type="submission" date="2019-07" db="EMBL/GenBank/DDBJ databases">
        <authorList>
            <person name="Cremers G."/>
        </authorList>
    </citation>
    <scope>NUCLEOTIDE SEQUENCE [LARGE SCALE GENOMIC DNA]</scope>
</reference>
<proteinExistence type="predicted"/>
<protein>
    <submittedName>
        <fullName evidence="3">Uncharacterized protein</fullName>
    </submittedName>
</protein>
<gene>
    <name evidence="3" type="ORF">MELA_01326</name>
</gene>
<feature type="chain" id="PRO_5022237574" evidence="2">
    <location>
        <begin position="24"/>
        <end position="92"/>
    </location>
</feature>
<evidence type="ECO:0000313" key="4">
    <source>
        <dbReference type="Proteomes" id="UP000334340"/>
    </source>
</evidence>
<dbReference type="AlphaFoldDB" id="A0A564ZHZ0"/>
<evidence type="ECO:0000256" key="1">
    <source>
        <dbReference type="SAM" id="MobiDB-lite"/>
    </source>
</evidence>
<dbReference type="EMBL" id="CABIKM010000021">
    <property type="protein sequence ID" value="VUZ84951.1"/>
    <property type="molecule type" value="Genomic_DNA"/>
</dbReference>
<sequence length="92" mass="9529">MKRLLSVGVMVGLLVTGASISWAETSVKSSKSDGSDRVGTKAGDQGKGAKSTAAPATQDPCASVKNDPNQYAKCQDATKPVGLKRTERRGGY</sequence>
<keyword evidence="4" id="KW-1185">Reference proteome</keyword>
<evidence type="ECO:0000313" key="3">
    <source>
        <dbReference type="EMBL" id="VUZ84951.1"/>
    </source>
</evidence>
<organism evidence="3 4">
    <name type="scientific">Candidatus Methylomirabilis lanthanidiphila</name>
    <dbReference type="NCBI Taxonomy" id="2211376"/>
    <lineage>
        <taxon>Bacteria</taxon>
        <taxon>Candidatus Methylomirabilota</taxon>
        <taxon>Candidatus Methylomirabilia</taxon>
        <taxon>Candidatus Methylomirabilales</taxon>
        <taxon>Candidatus Methylomirabilaceae</taxon>
        <taxon>Candidatus Methylomirabilis</taxon>
    </lineage>
</organism>
<evidence type="ECO:0000256" key="2">
    <source>
        <dbReference type="SAM" id="SignalP"/>
    </source>
</evidence>